<accession>W2SRX7</accession>
<dbReference type="KEGG" id="nai:NECAME_04643"/>
<sequence length="96" mass="11182">MIRGNVLFPGRNRKHQLKLIFLCIGSPTEEDVKLMRVPTRILFNGRLCPNADPQLLALLEKILIYRPKDRLWGPDLLKSPTECKKTERTVDLNDYH</sequence>
<dbReference type="InterPro" id="IPR011009">
    <property type="entry name" value="Kinase-like_dom_sf"/>
</dbReference>
<organism evidence="1 2">
    <name type="scientific">Necator americanus</name>
    <name type="common">Human hookworm</name>
    <dbReference type="NCBI Taxonomy" id="51031"/>
    <lineage>
        <taxon>Eukaryota</taxon>
        <taxon>Metazoa</taxon>
        <taxon>Ecdysozoa</taxon>
        <taxon>Nematoda</taxon>
        <taxon>Chromadorea</taxon>
        <taxon>Rhabditida</taxon>
        <taxon>Rhabditina</taxon>
        <taxon>Rhabditomorpha</taxon>
        <taxon>Strongyloidea</taxon>
        <taxon>Ancylostomatidae</taxon>
        <taxon>Bunostominae</taxon>
        <taxon>Necator</taxon>
    </lineage>
</organism>
<evidence type="ECO:0000313" key="1">
    <source>
        <dbReference type="EMBL" id="ETN71611.1"/>
    </source>
</evidence>
<dbReference type="EMBL" id="KI667676">
    <property type="protein sequence ID" value="ETN71611.1"/>
    <property type="molecule type" value="Genomic_DNA"/>
</dbReference>
<reference evidence="2" key="1">
    <citation type="journal article" date="2014" name="Nat. Genet.">
        <title>Genome of the human hookworm Necator americanus.</title>
        <authorList>
            <person name="Tang Y.T."/>
            <person name="Gao X."/>
            <person name="Rosa B.A."/>
            <person name="Abubucker S."/>
            <person name="Hallsworth-Pepin K."/>
            <person name="Martin J."/>
            <person name="Tyagi R."/>
            <person name="Heizer E."/>
            <person name="Zhang X."/>
            <person name="Bhonagiri-Palsikar V."/>
            <person name="Minx P."/>
            <person name="Warren W.C."/>
            <person name="Wang Q."/>
            <person name="Zhan B."/>
            <person name="Hotez P.J."/>
            <person name="Sternberg P.W."/>
            <person name="Dougall A."/>
            <person name="Gaze S.T."/>
            <person name="Mulvenna J."/>
            <person name="Sotillo J."/>
            <person name="Ranganathan S."/>
            <person name="Rabelo E.M."/>
            <person name="Wilson R.K."/>
            <person name="Felgner P.L."/>
            <person name="Bethony J."/>
            <person name="Hawdon J.M."/>
            <person name="Gasser R.B."/>
            <person name="Loukas A."/>
            <person name="Mitreva M."/>
        </authorList>
    </citation>
    <scope>NUCLEOTIDE SEQUENCE [LARGE SCALE GENOMIC DNA]</scope>
</reference>
<dbReference type="OMA" id="KSPTECK"/>
<gene>
    <name evidence="1" type="ORF">NECAME_04643</name>
</gene>
<dbReference type="STRING" id="51031.W2SRX7"/>
<evidence type="ECO:0000313" key="2">
    <source>
        <dbReference type="Proteomes" id="UP000053676"/>
    </source>
</evidence>
<dbReference type="AlphaFoldDB" id="W2SRX7"/>
<keyword evidence="2" id="KW-1185">Reference proteome</keyword>
<name>W2SRX7_NECAM</name>
<dbReference type="Gene3D" id="1.10.510.10">
    <property type="entry name" value="Transferase(Phosphotransferase) domain 1"/>
    <property type="match status" value="1"/>
</dbReference>
<dbReference type="SUPFAM" id="SSF56112">
    <property type="entry name" value="Protein kinase-like (PK-like)"/>
    <property type="match status" value="1"/>
</dbReference>
<protein>
    <submittedName>
        <fullName evidence="1">Uncharacterized protein</fullName>
    </submittedName>
</protein>
<dbReference type="OrthoDB" id="192887at2759"/>
<proteinExistence type="predicted"/>
<dbReference type="Proteomes" id="UP000053676">
    <property type="component" value="Unassembled WGS sequence"/>
</dbReference>